<dbReference type="GO" id="GO:0003677">
    <property type="term" value="F:DNA binding"/>
    <property type="evidence" value="ECO:0007669"/>
    <property type="project" value="InterPro"/>
</dbReference>
<dbReference type="InterPro" id="IPR050090">
    <property type="entry name" value="Tyrosine_recombinase_XerCD"/>
</dbReference>
<dbReference type="PROSITE" id="PS51898">
    <property type="entry name" value="TYR_RECOMBINASE"/>
    <property type="match status" value="1"/>
</dbReference>
<keyword evidence="5" id="KW-1185">Reference proteome</keyword>
<evidence type="ECO:0000256" key="1">
    <source>
        <dbReference type="ARBA" id="ARBA00023172"/>
    </source>
</evidence>
<dbReference type="STRING" id="443156.SAMN04489867_3193"/>
<dbReference type="InterPro" id="IPR011010">
    <property type="entry name" value="DNA_brk_join_enz"/>
</dbReference>
<dbReference type="SUPFAM" id="SSF56349">
    <property type="entry name" value="DNA breaking-rejoining enzymes"/>
    <property type="match status" value="1"/>
</dbReference>
<evidence type="ECO:0000259" key="3">
    <source>
        <dbReference type="PROSITE" id="PS51898"/>
    </source>
</evidence>
<reference evidence="5" key="1">
    <citation type="submission" date="2016-10" db="EMBL/GenBank/DDBJ databases">
        <authorList>
            <person name="Varghese N."/>
            <person name="Submissions S."/>
        </authorList>
    </citation>
    <scope>NUCLEOTIDE SEQUENCE [LARGE SCALE GENOMIC DNA]</scope>
    <source>
        <strain evidence="5">DSM 22329</strain>
    </source>
</reference>
<feature type="domain" description="Tyr recombinase" evidence="3">
    <location>
        <begin position="56"/>
        <end position="266"/>
    </location>
</feature>
<proteinExistence type="predicted"/>
<evidence type="ECO:0000313" key="4">
    <source>
        <dbReference type="EMBL" id="SDP62566.1"/>
    </source>
</evidence>
<dbReference type="Pfam" id="PF00589">
    <property type="entry name" value="Phage_integrase"/>
    <property type="match status" value="1"/>
</dbReference>
<keyword evidence="1" id="KW-0233">DNA recombination</keyword>
<dbReference type="GO" id="GO:0015074">
    <property type="term" value="P:DNA integration"/>
    <property type="evidence" value="ECO:0007669"/>
    <property type="project" value="InterPro"/>
</dbReference>
<dbReference type="Gene3D" id="1.10.443.10">
    <property type="entry name" value="Intergrase catalytic core"/>
    <property type="match status" value="1"/>
</dbReference>
<dbReference type="InterPro" id="IPR013762">
    <property type="entry name" value="Integrase-like_cat_sf"/>
</dbReference>
<dbReference type="PANTHER" id="PTHR30349">
    <property type="entry name" value="PHAGE INTEGRASE-RELATED"/>
    <property type="match status" value="1"/>
</dbReference>
<dbReference type="PANTHER" id="PTHR30349:SF64">
    <property type="entry name" value="PROPHAGE INTEGRASE INTD-RELATED"/>
    <property type="match status" value="1"/>
</dbReference>
<dbReference type="AlphaFoldDB" id="A0A1H0U9P7"/>
<evidence type="ECO:0000256" key="2">
    <source>
        <dbReference type="SAM" id="MobiDB-lite"/>
    </source>
</evidence>
<organism evidence="4 5">
    <name type="scientific">Pedococcus dokdonensis</name>
    <dbReference type="NCBI Taxonomy" id="443156"/>
    <lineage>
        <taxon>Bacteria</taxon>
        <taxon>Bacillati</taxon>
        <taxon>Actinomycetota</taxon>
        <taxon>Actinomycetes</taxon>
        <taxon>Micrococcales</taxon>
        <taxon>Intrasporangiaceae</taxon>
        <taxon>Pedococcus</taxon>
    </lineage>
</organism>
<feature type="region of interest" description="Disordered" evidence="2">
    <location>
        <begin position="276"/>
        <end position="296"/>
    </location>
</feature>
<dbReference type="EMBL" id="LT629711">
    <property type="protein sequence ID" value="SDP62566.1"/>
    <property type="molecule type" value="Genomic_DNA"/>
</dbReference>
<protein>
    <submittedName>
        <fullName evidence="4">Site-specific recombinase XerD</fullName>
    </submittedName>
</protein>
<gene>
    <name evidence="4" type="ORF">SAMN04489867_3193</name>
</gene>
<evidence type="ECO:0000313" key="5">
    <source>
        <dbReference type="Proteomes" id="UP000199077"/>
    </source>
</evidence>
<name>A0A1H0U9P7_9MICO</name>
<sequence>MRALVRAAMTRWTAAGATLSVVGGRFRVLRSALSWAWDERTLPEHPLRGMRSPGRVPPRRPLPDHAVRALIATAETAVLEAHANHRPGDTGSAGRLRRAEQDLLLVRLAADTGARRGELAALRVADLDGRVLTIERALSAGQLTTPKSGRSRALTVGCSTAQLWHHLERQWSTRARQPVGPWLFSPDLAHQRRLGAEVLGHRFALVRDAAGVPDATLHRLRHSVATFLVARGEILAAQARLGHADAATTLREYAHALPLTDGAVADAIDRHLHHPEGPARAASEQDAGGQAATPEL</sequence>
<accession>A0A1H0U9P7</accession>
<dbReference type="InterPro" id="IPR002104">
    <property type="entry name" value="Integrase_catalytic"/>
</dbReference>
<dbReference type="Proteomes" id="UP000199077">
    <property type="component" value="Chromosome I"/>
</dbReference>
<dbReference type="GO" id="GO:0006310">
    <property type="term" value="P:DNA recombination"/>
    <property type="evidence" value="ECO:0007669"/>
    <property type="project" value="UniProtKB-KW"/>
</dbReference>